<evidence type="ECO:0000313" key="1">
    <source>
        <dbReference type="EMBL" id="ABR10482.1"/>
    </source>
</evidence>
<proteinExistence type="predicted"/>
<protein>
    <submittedName>
        <fullName evidence="1">Uncharacterized protein</fullName>
    </submittedName>
</protein>
<dbReference type="EMBL" id="EF579802">
    <property type="protein sequence ID" value="ABR10482.1"/>
    <property type="molecule type" value="Genomic_DNA"/>
</dbReference>
<sequence length="191" mass="20599">MLKPTNDPIAVARRRQEEAERVNREALAANGSQPAQGLRKLMAMVQQILDLVLRMPWNDGRQVDTDGWSLTDPGTWKTVASTTIPRPADKTRVVVSVNADVTALTTISEFGRSAFDTRIVINGVESGVKVGAMEPPGVQYQRCTAYPAFVREIAGLAGEVTVELQARGTPYSAITSSNKASLSVVAGFSRI</sequence>
<dbReference type="KEGG" id="vg:5309123"/>
<reference evidence="1 2" key="1">
    <citation type="submission" date="2007-04" db="EMBL/GenBank/DDBJ databases">
        <title>Isolation, characterization and complete nucleotide sequence of a novel temperate bacteriophage Min1, isolated from the nematode pathogen Microbacterium nematophilum.</title>
        <authorList>
            <person name="Akimkina T.V."/>
            <person name="Venien-Bryan C."/>
            <person name="Hodgkin J.A."/>
        </authorList>
    </citation>
    <scope>NUCLEOTIDE SEQUENCE [LARGE SCALE GENOMIC DNA]</scope>
</reference>
<dbReference type="RefSeq" id="YP_001294812.1">
    <property type="nucleotide sequence ID" value="NC_009603.1"/>
</dbReference>
<organism evidence="1 2">
    <name type="scientific">Microbacterium phage Min1</name>
    <dbReference type="NCBI Taxonomy" id="446529"/>
    <lineage>
        <taxon>Viruses</taxon>
        <taxon>Duplodnaviria</taxon>
        <taxon>Heunggongvirae</taxon>
        <taxon>Uroviricota</taxon>
        <taxon>Caudoviricetes</taxon>
        <taxon>Minunavirus</taxon>
        <taxon>Minunavirus Min1</taxon>
    </lineage>
</organism>
<dbReference type="GeneID" id="5309123"/>
<evidence type="ECO:0000313" key="2">
    <source>
        <dbReference type="Proteomes" id="UP000001999"/>
    </source>
</evidence>
<keyword evidence="2" id="KW-1185">Reference proteome</keyword>
<dbReference type="Proteomes" id="UP000001999">
    <property type="component" value="Segment"/>
</dbReference>
<name>A6N210_9CAUD</name>
<accession>A6N210</accession>